<keyword evidence="1" id="KW-0732">Signal</keyword>
<dbReference type="EMBL" id="JAAQQR010000006">
    <property type="protein sequence ID" value="NID06022.1"/>
    <property type="molecule type" value="Genomic_DNA"/>
</dbReference>
<proteinExistence type="predicted"/>
<sequence length="356" mass="38187">MRTFIASLLLLLSGSAAATCGSCQVIADKAAAGGFDGVVLVSDGQGSVFRAAYGKARVAPDVALDTATAFPTGSFSKWVTSIVVMRLVEQGILSLDQPVSHYLPDYPKASGDKVTLLHLLTHSSGIPNDIDKAIKSDPATRDLTLNTAIAIHRFASSPLAFEPGTQWDYSHSNWIVLKGVIERATGRSYDDLVRSFLTEPLALRHSGVFSGMPGDIPGMATGFKGAPSTTSRLDKKLPPFMTLAGGYYTSADDMLSLLDALFSGRILKAESVRTLMRVVRPQQSYALGGRTKVLEVAGKPRTVAWEYGSDGAYRVLAWRVIDDGHTVVLMNHTSYDHMKIGDLATALLGASYEESR</sequence>
<feature type="chain" id="PRO_5046167810" evidence="1">
    <location>
        <begin position="19"/>
        <end position="356"/>
    </location>
</feature>
<dbReference type="PANTHER" id="PTHR43283:SF3">
    <property type="entry name" value="BETA-LACTAMASE FAMILY PROTEIN (AFU_ORTHOLOGUE AFUA_5G07500)"/>
    <property type="match status" value="1"/>
</dbReference>
<dbReference type="RefSeq" id="WP_167127720.1">
    <property type="nucleotide sequence ID" value="NZ_JAAQQR010000006.1"/>
</dbReference>
<evidence type="ECO:0000256" key="1">
    <source>
        <dbReference type="SAM" id="SignalP"/>
    </source>
</evidence>
<feature type="signal peptide" evidence="1">
    <location>
        <begin position="1"/>
        <end position="18"/>
    </location>
</feature>
<evidence type="ECO:0000313" key="3">
    <source>
        <dbReference type="EMBL" id="NID06022.1"/>
    </source>
</evidence>
<organism evidence="3 4">
    <name type="scientific">Luteibacter jiangsuensis</name>
    <dbReference type="NCBI Taxonomy" id="637577"/>
    <lineage>
        <taxon>Bacteria</taxon>
        <taxon>Pseudomonadati</taxon>
        <taxon>Pseudomonadota</taxon>
        <taxon>Gammaproteobacteria</taxon>
        <taxon>Lysobacterales</taxon>
        <taxon>Rhodanobacteraceae</taxon>
        <taxon>Luteibacter</taxon>
    </lineage>
</organism>
<comment type="caution">
    <text evidence="3">The sequence shown here is derived from an EMBL/GenBank/DDBJ whole genome shotgun (WGS) entry which is preliminary data.</text>
</comment>
<dbReference type="SUPFAM" id="SSF56601">
    <property type="entry name" value="beta-lactamase/transpeptidase-like"/>
    <property type="match status" value="1"/>
</dbReference>
<keyword evidence="4" id="KW-1185">Reference proteome</keyword>
<evidence type="ECO:0000313" key="4">
    <source>
        <dbReference type="Proteomes" id="UP001429601"/>
    </source>
</evidence>
<evidence type="ECO:0000259" key="2">
    <source>
        <dbReference type="Pfam" id="PF00144"/>
    </source>
</evidence>
<dbReference type="InterPro" id="IPR050789">
    <property type="entry name" value="Diverse_Enzym_Activities"/>
</dbReference>
<name>A0ABX0Q6L1_9GAMM</name>
<dbReference type="Gene3D" id="3.40.710.10">
    <property type="entry name" value="DD-peptidase/beta-lactamase superfamily"/>
    <property type="match status" value="1"/>
</dbReference>
<dbReference type="InterPro" id="IPR001466">
    <property type="entry name" value="Beta-lactam-related"/>
</dbReference>
<feature type="domain" description="Beta-lactamase-related" evidence="2">
    <location>
        <begin position="25"/>
        <end position="336"/>
    </location>
</feature>
<gene>
    <name evidence="3" type="ORF">HBF26_14075</name>
</gene>
<dbReference type="PANTHER" id="PTHR43283">
    <property type="entry name" value="BETA-LACTAMASE-RELATED"/>
    <property type="match status" value="1"/>
</dbReference>
<accession>A0ABX0Q6L1</accession>
<reference evidence="3 4" key="1">
    <citation type="journal article" date="2011" name="Curr. Microbiol.">
        <title>Luteibacter jiangsuensis sp. nov.: a methamidophos-degrading bacterium isolated from a methamidophos-manufacturing factory.</title>
        <authorList>
            <person name="Wang L."/>
            <person name="Wang G.L."/>
            <person name="Li S.P."/>
            <person name="Jiang J.D."/>
        </authorList>
    </citation>
    <scope>NUCLEOTIDE SEQUENCE [LARGE SCALE GENOMIC DNA]</scope>
    <source>
        <strain evidence="3 4">CGMCC 1.10133</strain>
    </source>
</reference>
<dbReference type="Proteomes" id="UP001429601">
    <property type="component" value="Unassembled WGS sequence"/>
</dbReference>
<dbReference type="Pfam" id="PF00144">
    <property type="entry name" value="Beta-lactamase"/>
    <property type="match status" value="1"/>
</dbReference>
<protein>
    <submittedName>
        <fullName evidence="3">Beta-lactamase family protein</fullName>
    </submittedName>
</protein>
<dbReference type="InterPro" id="IPR012338">
    <property type="entry name" value="Beta-lactam/transpept-like"/>
</dbReference>